<evidence type="ECO:0000256" key="1">
    <source>
        <dbReference type="ARBA" id="ARBA00009981"/>
    </source>
</evidence>
<keyword evidence="3" id="KW-1185">Reference proteome</keyword>
<accession>A0A369LZE9</accession>
<dbReference type="SUPFAM" id="SSF143120">
    <property type="entry name" value="YefM-like"/>
    <property type="match status" value="1"/>
</dbReference>
<dbReference type="EMBL" id="PPTS01000005">
    <property type="protein sequence ID" value="RDB64903.1"/>
    <property type="molecule type" value="Genomic_DNA"/>
</dbReference>
<dbReference type="Gene3D" id="3.40.1620.10">
    <property type="entry name" value="YefM-like domain"/>
    <property type="match status" value="1"/>
</dbReference>
<organism evidence="2 3">
    <name type="scientific">Gordonibacter pamelaeae</name>
    <dbReference type="NCBI Taxonomy" id="471189"/>
    <lineage>
        <taxon>Bacteria</taxon>
        <taxon>Bacillati</taxon>
        <taxon>Actinomycetota</taxon>
        <taxon>Coriobacteriia</taxon>
        <taxon>Eggerthellales</taxon>
        <taxon>Eggerthellaceae</taxon>
        <taxon>Gordonibacter</taxon>
    </lineage>
</organism>
<dbReference type="RefSeq" id="WP_041238989.1">
    <property type="nucleotide sequence ID" value="NZ_CABMMS010000005.1"/>
</dbReference>
<name>A0A369LZE9_9ACTN</name>
<dbReference type="InterPro" id="IPR036165">
    <property type="entry name" value="YefM-like_sf"/>
</dbReference>
<dbReference type="OrthoDB" id="9795585at2"/>
<reference evidence="2 3" key="1">
    <citation type="journal article" date="2018" name="Elife">
        <title>Discovery and characterization of a prevalent human gut bacterial enzyme sufficient for the inactivation of a family of plant toxins.</title>
        <authorList>
            <person name="Koppel N."/>
            <person name="Bisanz J.E."/>
            <person name="Pandelia M.E."/>
            <person name="Turnbaugh P.J."/>
            <person name="Balskus E.P."/>
        </authorList>
    </citation>
    <scope>NUCLEOTIDE SEQUENCE [LARGE SCALE GENOMIC DNA]</scope>
    <source>
        <strain evidence="2 3">3C</strain>
    </source>
</reference>
<dbReference type="AlphaFoldDB" id="A0A369LZE9"/>
<dbReference type="Proteomes" id="UP000254000">
    <property type="component" value="Unassembled WGS sequence"/>
</dbReference>
<proteinExistence type="inferred from homology"/>
<dbReference type="GeneID" id="78359884"/>
<sequence length="102" mass="11684">MAMQAALPQIRPISDLRTRLNDIEALARETREPIIMTKNGAASLVVIDSKAYDEHLRHERAVRKLREAEIEEKYRPAAIPFDEVKARVEQLIDAAEQLHARD</sequence>
<evidence type="ECO:0000313" key="2">
    <source>
        <dbReference type="EMBL" id="RDB64903.1"/>
    </source>
</evidence>
<protein>
    <submittedName>
        <fullName evidence="2">Type II toxin-antitoxin system Phd/YefM family antitoxin</fullName>
    </submittedName>
</protein>
<comment type="caution">
    <text evidence="2">The sequence shown here is derived from an EMBL/GenBank/DDBJ whole genome shotgun (WGS) entry which is preliminary data.</text>
</comment>
<evidence type="ECO:0000313" key="3">
    <source>
        <dbReference type="Proteomes" id="UP000254000"/>
    </source>
</evidence>
<gene>
    <name evidence="2" type="ORF">C1877_09300</name>
</gene>
<comment type="similarity">
    <text evidence="1">Belongs to the phD/YefM antitoxin family.</text>
</comment>